<dbReference type="PROSITE" id="PS00028">
    <property type="entry name" value="ZINC_FINGER_C2H2_1"/>
    <property type="match status" value="1"/>
</dbReference>
<keyword evidence="3" id="KW-0862">Zinc</keyword>
<dbReference type="SMART" id="SM00355">
    <property type="entry name" value="ZnF_C2H2"/>
    <property type="match status" value="3"/>
</dbReference>
<evidence type="ECO:0000256" key="2">
    <source>
        <dbReference type="ARBA" id="ARBA00022771"/>
    </source>
</evidence>
<evidence type="ECO:0000313" key="7">
    <source>
        <dbReference type="Proteomes" id="UP000054166"/>
    </source>
</evidence>
<dbReference type="SUPFAM" id="SSF57667">
    <property type="entry name" value="beta-beta-alpha zinc fingers"/>
    <property type="match status" value="1"/>
</dbReference>
<gene>
    <name evidence="6" type="ORF">PILCRDRAFT_341396</name>
</gene>
<protein>
    <recommendedName>
        <fullName evidence="5">C2H2-type domain-containing protein</fullName>
    </recommendedName>
</protein>
<name>A0A0C3FP75_PILCF</name>
<evidence type="ECO:0000313" key="6">
    <source>
        <dbReference type="EMBL" id="KIM85690.1"/>
    </source>
</evidence>
<dbReference type="InterPro" id="IPR013087">
    <property type="entry name" value="Znf_C2H2_type"/>
</dbReference>
<accession>A0A0C3FP75</accession>
<evidence type="ECO:0000256" key="1">
    <source>
        <dbReference type="ARBA" id="ARBA00022723"/>
    </source>
</evidence>
<dbReference type="HOGENOM" id="CLU_880318_0_0_1"/>
<reference evidence="7" key="2">
    <citation type="submission" date="2015-01" db="EMBL/GenBank/DDBJ databases">
        <title>Evolutionary Origins and Diversification of the Mycorrhizal Mutualists.</title>
        <authorList>
            <consortium name="DOE Joint Genome Institute"/>
            <consortium name="Mycorrhizal Genomics Consortium"/>
            <person name="Kohler A."/>
            <person name="Kuo A."/>
            <person name="Nagy L.G."/>
            <person name="Floudas D."/>
            <person name="Copeland A."/>
            <person name="Barry K.W."/>
            <person name="Cichocki N."/>
            <person name="Veneault-Fourrey C."/>
            <person name="LaButti K."/>
            <person name="Lindquist E.A."/>
            <person name="Lipzen A."/>
            <person name="Lundell T."/>
            <person name="Morin E."/>
            <person name="Murat C."/>
            <person name="Riley R."/>
            <person name="Ohm R."/>
            <person name="Sun H."/>
            <person name="Tunlid A."/>
            <person name="Henrissat B."/>
            <person name="Grigoriev I.V."/>
            <person name="Hibbett D.S."/>
            <person name="Martin F."/>
        </authorList>
    </citation>
    <scope>NUCLEOTIDE SEQUENCE [LARGE SCALE GENOMIC DNA]</scope>
    <source>
        <strain evidence="7">F 1598</strain>
    </source>
</reference>
<dbReference type="OrthoDB" id="8117402at2759"/>
<reference evidence="6 7" key="1">
    <citation type="submission" date="2014-04" db="EMBL/GenBank/DDBJ databases">
        <authorList>
            <consortium name="DOE Joint Genome Institute"/>
            <person name="Kuo A."/>
            <person name="Tarkka M."/>
            <person name="Buscot F."/>
            <person name="Kohler A."/>
            <person name="Nagy L.G."/>
            <person name="Floudas D."/>
            <person name="Copeland A."/>
            <person name="Barry K.W."/>
            <person name="Cichocki N."/>
            <person name="Veneault-Fourrey C."/>
            <person name="LaButti K."/>
            <person name="Lindquist E.A."/>
            <person name="Lipzen A."/>
            <person name="Lundell T."/>
            <person name="Morin E."/>
            <person name="Murat C."/>
            <person name="Sun H."/>
            <person name="Tunlid A."/>
            <person name="Henrissat B."/>
            <person name="Grigoriev I.V."/>
            <person name="Hibbett D.S."/>
            <person name="Martin F."/>
            <person name="Nordberg H.P."/>
            <person name="Cantor M.N."/>
            <person name="Hua S.X."/>
        </authorList>
    </citation>
    <scope>NUCLEOTIDE SEQUENCE [LARGE SCALE GENOMIC DNA]</scope>
    <source>
        <strain evidence="6 7">F 1598</strain>
    </source>
</reference>
<keyword evidence="1" id="KW-0479">Metal-binding</keyword>
<dbReference type="Gene3D" id="3.30.160.60">
    <property type="entry name" value="Classic Zinc Finger"/>
    <property type="match status" value="1"/>
</dbReference>
<dbReference type="Proteomes" id="UP000054166">
    <property type="component" value="Unassembled WGS sequence"/>
</dbReference>
<dbReference type="PANTHER" id="PTHR23235">
    <property type="entry name" value="KRUEPPEL-LIKE TRANSCRIPTION FACTOR"/>
    <property type="match status" value="1"/>
</dbReference>
<keyword evidence="7" id="KW-1185">Reference proteome</keyword>
<dbReference type="GO" id="GO:0000981">
    <property type="term" value="F:DNA-binding transcription factor activity, RNA polymerase II-specific"/>
    <property type="evidence" value="ECO:0007669"/>
    <property type="project" value="TreeGrafter"/>
</dbReference>
<dbReference type="AlphaFoldDB" id="A0A0C3FP75"/>
<dbReference type="Pfam" id="PF00096">
    <property type="entry name" value="zf-C2H2"/>
    <property type="match status" value="1"/>
</dbReference>
<feature type="domain" description="C2H2-type" evidence="5">
    <location>
        <begin position="223"/>
        <end position="252"/>
    </location>
</feature>
<evidence type="ECO:0000259" key="5">
    <source>
        <dbReference type="PROSITE" id="PS50157"/>
    </source>
</evidence>
<keyword evidence="2 4" id="KW-0863">Zinc-finger</keyword>
<dbReference type="InterPro" id="IPR036236">
    <property type="entry name" value="Znf_C2H2_sf"/>
</dbReference>
<sequence>MYTVGPDTDNCINPSSFCLPGKAELYWQPACPASSPQIMASQTVDLQRDLWVSGGSSSAVSNLIDYNHSPFARIDNTIVGSDALSNWTYEEMYGALCCESPFSISSGTVIDSSLQSTMLGIPTDDSSFGAVDALRCSSSPNKSNLFDFPCFLNLDNRSSIGVFTDSPVPSTSPLCTGDGPSNPHTLSSSTSPLLFVDSIPSNLTADGAPSEKAYSDHSRPRRVRCLETGCNRYFTNKYTLKLHMRSHKAKPRVRLPCTFGCSECFSRSHDRLRHEVTQHGKVCEFVCDHCRRFFSSKNTLENHKCPAARGRTRWAK</sequence>
<dbReference type="GO" id="GO:0008270">
    <property type="term" value="F:zinc ion binding"/>
    <property type="evidence" value="ECO:0007669"/>
    <property type="project" value="UniProtKB-KW"/>
</dbReference>
<dbReference type="EMBL" id="KN832984">
    <property type="protein sequence ID" value="KIM85690.1"/>
    <property type="molecule type" value="Genomic_DNA"/>
</dbReference>
<dbReference type="GO" id="GO:0000978">
    <property type="term" value="F:RNA polymerase II cis-regulatory region sequence-specific DNA binding"/>
    <property type="evidence" value="ECO:0007669"/>
    <property type="project" value="TreeGrafter"/>
</dbReference>
<dbReference type="InParanoid" id="A0A0C3FP75"/>
<evidence type="ECO:0000256" key="3">
    <source>
        <dbReference type="ARBA" id="ARBA00022833"/>
    </source>
</evidence>
<evidence type="ECO:0000256" key="4">
    <source>
        <dbReference type="PROSITE-ProRule" id="PRU00042"/>
    </source>
</evidence>
<proteinExistence type="predicted"/>
<dbReference type="PANTHER" id="PTHR23235:SF120">
    <property type="entry name" value="KRUPPEL-LIKE FACTOR 15"/>
    <property type="match status" value="1"/>
</dbReference>
<organism evidence="6 7">
    <name type="scientific">Piloderma croceum (strain F 1598)</name>
    <dbReference type="NCBI Taxonomy" id="765440"/>
    <lineage>
        <taxon>Eukaryota</taxon>
        <taxon>Fungi</taxon>
        <taxon>Dikarya</taxon>
        <taxon>Basidiomycota</taxon>
        <taxon>Agaricomycotina</taxon>
        <taxon>Agaricomycetes</taxon>
        <taxon>Agaricomycetidae</taxon>
        <taxon>Atheliales</taxon>
        <taxon>Atheliaceae</taxon>
        <taxon>Piloderma</taxon>
    </lineage>
</organism>
<dbReference type="PROSITE" id="PS50157">
    <property type="entry name" value="ZINC_FINGER_C2H2_2"/>
    <property type="match status" value="1"/>
</dbReference>
<dbReference type="STRING" id="765440.A0A0C3FP75"/>